<keyword evidence="3" id="KW-1185">Reference proteome</keyword>
<sequence length="376" mass="39981">MGFSVDAAALAGLPRQLDRLEEDATTARTYLQRYTQLNAGEGIINLILGGHREATRKVSEFYWLVNAVADGQSRAVSSSVAHYRQTDVAAAAAFDAKLPTVASPPQLDPALSSAGFVDRGEPQSDLTTPKDYSTEYRFEMKWHSYLSPTSYVRNVIWKATVLAARFGIMDKPIDIFLEWLKPFLGDWDAFRACADVHENLADATVTMGTNMRSGANDSQYVWTGNAANACRRDLGGIADALNLANRKLTELSAEYRSVAESTRKLAEAVAALVVVAADLAAMALLSLTAAARGGPGPTLAVNVAVGARSIWQVIEIGMKILDSIKIAESGAKAFTSGMDGFNVIDPKGPMPALAGGATPAYTPPVHGGGGRVPAFT</sequence>
<organism evidence="2 3">
    <name type="scientific">Virgisporangium ochraceum</name>
    <dbReference type="NCBI Taxonomy" id="65505"/>
    <lineage>
        <taxon>Bacteria</taxon>
        <taxon>Bacillati</taxon>
        <taxon>Actinomycetota</taxon>
        <taxon>Actinomycetes</taxon>
        <taxon>Micromonosporales</taxon>
        <taxon>Micromonosporaceae</taxon>
        <taxon>Virgisporangium</taxon>
    </lineage>
</organism>
<name>A0A8J4A2H9_9ACTN</name>
<evidence type="ECO:0000259" key="1">
    <source>
        <dbReference type="Pfam" id="PF25547"/>
    </source>
</evidence>
<accession>A0A8J4A2H9</accession>
<dbReference type="Proteomes" id="UP000635606">
    <property type="component" value="Unassembled WGS sequence"/>
</dbReference>
<reference evidence="2" key="1">
    <citation type="submission" date="2021-01" db="EMBL/GenBank/DDBJ databases">
        <title>Whole genome shotgun sequence of Virgisporangium ochraceum NBRC 16418.</title>
        <authorList>
            <person name="Komaki H."/>
            <person name="Tamura T."/>
        </authorList>
    </citation>
    <scope>NUCLEOTIDE SEQUENCE</scope>
    <source>
        <strain evidence="2">NBRC 16418</strain>
    </source>
</reference>
<evidence type="ECO:0000313" key="3">
    <source>
        <dbReference type="Proteomes" id="UP000635606"/>
    </source>
</evidence>
<feature type="domain" description="Outer membrane channel protein CpnT-like N-terminal" evidence="1">
    <location>
        <begin position="185"/>
        <end position="291"/>
    </location>
</feature>
<dbReference type="InterPro" id="IPR057746">
    <property type="entry name" value="CpnT-like_N"/>
</dbReference>
<evidence type="ECO:0000313" key="2">
    <source>
        <dbReference type="EMBL" id="GIJ74654.1"/>
    </source>
</evidence>
<dbReference type="RefSeq" id="WP_203934446.1">
    <property type="nucleotide sequence ID" value="NZ_BOPH01000142.1"/>
</dbReference>
<proteinExistence type="predicted"/>
<protein>
    <recommendedName>
        <fullName evidence="1">Outer membrane channel protein CpnT-like N-terminal domain-containing protein</fullName>
    </recommendedName>
</protein>
<dbReference type="AlphaFoldDB" id="A0A8J4A2H9"/>
<comment type="caution">
    <text evidence="2">The sequence shown here is derived from an EMBL/GenBank/DDBJ whole genome shotgun (WGS) entry which is preliminary data.</text>
</comment>
<dbReference type="EMBL" id="BOPH01000142">
    <property type="protein sequence ID" value="GIJ74654.1"/>
    <property type="molecule type" value="Genomic_DNA"/>
</dbReference>
<dbReference type="Pfam" id="PF25547">
    <property type="entry name" value="WXG100_2"/>
    <property type="match status" value="1"/>
</dbReference>
<dbReference type="SUPFAM" id="SSF140453">
    <property type="entry name" value="EsxAB dimer-like"/>
    <property type="match status" value="1"/>
</dbReference>
<gene>
    <name evidence="2" type="ORF">Voc01_095710</name>
</gene>
<dbReference type="InterPro" id="IPR036689">
    <property type="entry name" value="ESAT-6-like_sf"/>
</dbReference>